<feature type="region of interest" description="Disordered" evidence="1">
    <location>
        <begin position="113"/>
        <end position="153"/>
    </location>
</feature>
<dbReference type="PANTHER" id="PTHR44916:SF1">
    <property type="entry name" value="CHAPERONE DNAJ-DOMAIN SUPERFAMILY PROTEIN-RELATED"/>
    <property type="match status" value="1"/>
</dbReference>
<keyword evidence="3" id="KW-1185">Reference proteome</keyword>
<dbReference type="InterPro" id="IPR042977">
    <property type="entry name" value="AtJ6-like"/>
</dbReference>
<comment type="caution">
    <text evidence="2">The sequence shown here is derived from an EMBL/GenBank/DDBJ whole genome shotgun (WGS) entry which is preliminary data.</text>
</comment>
<feature type="compositionally biased region" description="Basic and acidic residues" evidence="1">
    <location>
        <begin position="1"/>
        <end position="15"/>
    </location>
</feature>
<dbReference type="Proteomes" id="UP001412067">
    <property type="component" value="Unassembled WGS sequence"/>
</dbReference>
<feature type="compositionally biased region" description="Basic and acidic residues" evidence="1">
    <location>
        <begin position="24"/>
        <end position="35"/>
    </location>
</feature>
<organism evidence="2 3">
    <name type="scientific">Platanthera guangdongensis</name>
    <dbReference type="NCBI Taxonomy" id="2320717"/>
    <lineage>
        <taxon>Eukaryota</taxon>
        <taxon>Viridiplantae</taxon>
        <taxon>Streptophyta</taxon>
        <taxon>Embryophyta</taxon>
        <taxon>Tracheophyta</taxon>
        <taxon>Spermatophyta</taxon>
        <taxon>Magnoliopsida</taxon>
        <taxon>Liliopsida</taxon>
        <taxon>Asparagales</taxon>
        <taxon>Orchidaceae</taxon>
        <taxon>Orchidoideae</taxon>
        <taxon>Orchideae</taxon>
        <taxon>Orchidinae</taxon>
        <taxon>Platanthera</taxon>
    </lineage>
</organism>
<feature type="compositionally biased region" description="Basic and acidic residues" evidence="1">
    <location>
        <begin position="65"/>
        <end position="76"/>
    </location>
</feature>
<evidence type="ECO:0000313" key="3">
    <source>
        <dbReference type="Proteomes" id="UP001412067"/>
    </source>
</evidence>
<feature type="region of interest" description="Disordered" evidence="1">
    <location>
        <begin position="59"/>
        <end position="79"/>
    </location>
</feature>
<name>A0ABR2LH92_9ASPA</name>
<feature type="region of interest" description="Disordered" evidence="1">
    <location>
        <begin position="1"/>
        <end position="40"/>
    </location>
</feature>
<gene>
    <name evidence="2" type="primary">ATJ6</name>
    <name evidence="2" type="ORF">KSP40_PGU018206</name>
</gene>
<evidence type="ECO:0000256" key="1">
    <source>
        <dbReference type="SAM" id="MobiDB-lite"/>
    </source>
</evidence>
<proteinExistence type="predicted"/>
<dbReference type="EMBL" id="JBBWWR010000020">
    <property type="protein sequence ID" value="KAK8940372.1"/>
    <property type="molecule type" value="Genomic_DNA"/>
</dbReference>
<reference evidence="2 3" key="1">
    <citation type="journal article" date="2022" name="Nat. Plants">
        <title>Genomes of leafy and leafless Platanthera orchids illuminate the evolution of mycoheterotrophy.</title>
        <authorList>
            <person name="Li M.H."/>
            <person name="Liu K.W."/>
            <person name="Li Z."/>
            <person name="Lu H.C."/>
            <person name="Ye Q.L."/>
            <person name="Zhang D."/>
            <person name="Wang J.Y."/>
            <person name="Li Y.F."/>
            <person name="Zhong Z.M."/>
            <person name="Liu X."/>
            <person name="Yu X."/>
            <person name="Liu D.K."/>
            <person name="Tu X.D."/>
            <person name="Liu B."/>
            <person name="Hao Y."/>
            <person name="Liao X.Y."/>
            <person name="Jiang Y.T."/>
            <person name="Sun W.H."/>
            <person name="Chen J."/>
            <person name="Chen Y.Q."/>
            <person name="Ai Y."/>
            <person name="Zhai J.W."/>
            <person name="Wu S.S."/>
            <person name="Zhou Z."/>
            <person name="Hsiao Y.Y."/>
            <person name="Wu W.L."/>
            <person name="Chen Y.Y."/>
            <person name="Lin Y.F."/>
            <person name="Hsu J.L."/>
            <person name="Li C.Y."/>
            <person name="Wang Z.W."/>
            <person name="Zhao X."/>
            <person name="Zhong W.Y."/>
            <person name="Ma X.K."/>
            <person name="Ma L."/>
            <person name="Huang J."/>
            <person name="Chen G.Z."/>
            <person name="Huang M.Z."/>
            <person name="Huang L."/>
            <person name="Peng D.H."/>
            <person name="Luo Y.B."/>
            <person name="Zou S.Q."/>
            <person name="Chen S.P."/>
            <person name="Lan S."/>
            <person name="Tsai W.C."/>
            <person name="Van de Peer Y."/>
            <person name="Liu Z.J."/>
        </authorList>
    </citation>
    <scope>NUCLEOTIDE SEQUENCE [LARGE SCALE GENOMIC DNA]</scope>
    <source>
        <strain evidence="2">Lor288</strain>
    </source>
</reference>
<dbReference type="PANTHER" id="PTHR44916">
    <property type="entry name" value="CHAPERONE DNAJ-DOMAIN SUPERFAMILY PROTEIN-RELATED"/>
    <property type="match status" value="1"/>
</dbReference>
<protein>
    <submittedName>
        <fullName evidence="2">Chaperone protein dnaJ 6</fullName>
    </submittedName>
</protein>
<evidence type="ECO:0000313" key="2">
    <source>
        <dbReference type="EMBL" id="KAK8940372.1"/>
    </source>
</evidence>
<accession>A0ABR2LH92</accession>
<sequence>MAREAADRQTRDATDRAVAATSRDMGKPQQRDTQRTNRQNQWLLAATARTCGDKERELCWWSDGGSKRPRSEREEQQQGVAIRICGKSKKHAETDIVALISQRSSSRKDKFNSLLSSIMEKHNSGGNPEPSEEEFQAARARMESKNTLKARKR</sequence>